<name>A0A6C0B903_9ZZZZ</name>
<dbReference type="EMBL" id="MN739098">
    <property type="protein sequence ID" value="QHS88522.1"/>
    <property type="molecule type" value="Genomic_DNA"/>
</dbReference>
<organism evidence="1">
    <name type="scientific">viral metagenome</name>
    <dbReference type="NCBI Taxonomy" id="1070528"/>
    <lineage>
        <taxon>unclassified sequences</taxon>
        <taxon>metagenomes</taxon>
        <taxon>organismal metagenomes</taxon>
    </lineage>
</organism>
<accession>A0A6C0B903</accession>
<sequence>MYQIYIYKIHNLNDYKVCITKELYEHNNFFVSIINYFFTDVIIIDEHTLVEFKNSFVVTGILCKYMPSIDLLINKLKIETNLIKIYNNICLLKTVETQNQNQTKSFDTNYNDFIKNKNYNIIIPENYTITELFNIIYNSDNVIMSWGCCCYLNSIFVNEKSNILILCHTTYNNEYNVLKNKSNILESAWLPTICKNKYILYDLPTILDDNIKILLNNEIDKMI</sequence>
<reference evidence="1" key="1">
    <citation type="journal article" date="2020" name="Nature">
        <title>Giant virus diversity and host interactions through global metagenomics.</title>
        <authorList>
            <person name="Schulz F."/>
            <person name="Roux S."/>
            <person name="Paez-Espino D."/>
            <person name="Jungbluth S."/>
            <person name="Walsh D.A."/>
            <person name="Denef V.J."/>
            <person name="McMahon K.D."/>
            <person name="Konstantinidis K.T."/>
            <person name="Eloe-Fadrosh E.A."/>
            <person name="Kyrpides N.C."/>
            <person name="Woyke T."/>
        </authorList>
    </citation>
    <scope>NUCLEOTIDE SEQUENCE</scope>
    <source>
        <strain evidence="1">GVMAG-M-3300010158-55</strain>
    </source>
</reference>
<dbReference type="AlphaFoldDB" id="A0A6C0B903"/>
<proteinExistence type="predicted"/>
<protein>
    <submittedName>
        <fullName evidence="1">Uncharacterized protein</fullName>
    </submittedName>
</protein>
<evidence type="ECO:0000313" key="1">
    <source>
        <dbReference type="EMBL" id="QHS88522.1"/>
    </source>
</evidence>